<feature type="region of interest" description="Disordered" evidence="6">
    <location>
        <begin position="736"/>
        <end position="775"/>
    </location>
</feature>
<organism evidence="7 8">
    <name type="scientific">Haemonchus contortus</name>
    <name type="common">Barber pole worm</name>
    <dbReference type="NCBI Taxonomy" id="6289"/>
    <lineage>
        <taxon>Eukaryota</taxon>
        <taxon>Metazoa</taxon>
        <taxon>Ecdysozoa</taxon>
        <taxon>Nematoda</taxon>
        <taxon>Chromadorea</taxon>
        <taxon>Rhabditida</taxon>
        <taxon>Rhabditina</taxon>
        <taxon>Rhabditomorpha</taxon>
        <taxon>Strongyloidea</taxon>
        <taxon>Trichostrongylidae</taxon>
        <taxon>Haemonchus</taxon>
    </lineage>
</organism>
<protein>
    <submittedName>
        <fullName evidence="8">Ran gtpase-activating protein</fullName>
    </submittedName>
</protein>
<dbReference type="FunFam" id="3.80.10.10:FF:000142">
    <property type="entry name" value="Ran GTPase activating protein 1"/>
    <property type="match status" value="2"/>
</dbReference>
<evidence type="ECO:0000256" key="4">
    <source>
        <dbReference type="ARBA" id="ARBA00022737"/>
    </source>
</evidence>
<dbReference type="WBParaSite" id="HCON_00094930-00001">
    <property type="protein sequence ID" value="HCON_00094930-00001"/>
    <property type="gene ID" value="HCON_00094930"/>
</dbReference>
<sequence length="902" mass="97832">MLSFLDKQIKMDSADDAESVAKQIEECPTLRTLELRGNTVGVEAGRRLAQALEMHPELERCLWSDMFTGRLKSEIPPILRSMCSAMINAHCHITELDLSDNAFGPIGAEGISQFLVSKSAYSLQVLKLNNNGLGAGGKTIAECLLKCHRNASADGHEFKLKTFVAGRNRLEDPGAKALAEAFTVLGSLEEVSIPQNGIRAAGICALARSFRSNPSLRLININDNTCTVEGALALAEVLDDLTEIEVFDLGDSLCRDDGILSISEALSEHHYKLQFVDFSGNELSAETGEAVIAQWKEVFLSRGQNVKLKMSNNCFGSQFHEVKEMAESTPIDLGESDDDEGTLSECSDEYVESEGDYEDEEEDEEEEGMQESHGGDDEGNLNDLLNSIGGLKFADTQGRDIGDVVSFHNHQLKLNTAEDAEPIALQIEQHPCMRVLDLRGNTLGIESGTRIAEAIKRHPELQRCLWSDLFTGRLKNEIPPILRSLCSAMIATNCHITELDLSDNAFGPIGAEGIQEFLVSPAAFSLEVLKLNNNGLGAGGKVIAKCLSECFVRSVQAKRRLKLKTFIAGRNRLEVPGAVALAEAFCTKIGSLEEFAVPQNGITAKGVEALAACFEGNPNLRVINLNDNTATQLGSAAIAKALPSLPRLEVLNLGDCLCRDQGCHAIVDALSPTVHKALKEVDLSGAEMSGAAAMQIVEKWKKFPSTVRLIVSSNNFGGVFEQLRAVVNQNIVLGESDDDQGSLSSDDEEKMSAEETSDDDGLKMEAAGSPSDPDSLLKRCRSCMEAAQDRFESATQEKAAKLILELADIIAKSSNNESIIEMAVDVAEDVIKRVEAVRRRPIHTTSQLVNHLIAQSGFVKCEEKWGIAVNRTALARLLSRIIARGHLSDCSALIQNYFGSAV</sequence>
<dbReference type="Pfam" id="PF13516">
    <property type="entry name" value="LRR_6"/>
    <property type="match status" value="3"/>
</dbReference>
<reference evidence="8" key="1">
    <citation type="submission" date="2020-12" db="UniProtKB">
        <authorList>
            <consortium name="WormBaseParasite"/>
        </authorList>
    </citation>
    <scope>IDENTIFICATION</scope>
    <source>
        <strain evidence="8">MHco3</strain>
    </source>
</reference>
<evidence type="ECO:0000313" key="7">
    <source>
        <dbReference type="Proteomes" id="UP000025227"/>
    </source>
</evidence>
<feature type="compositionally biased region" description="Acidic residues" evidence="6">
    <location>
        <begin position="736"/>
        <end position="759"/>
    </location>
</feature>
<name>A0A7I4YF72_HAECO</name>
<dbReference type="GO" id="GO:0048471">
    <property type="term" value="C:perinuclear region of cytoplasm"/>
    <property type="evidence" value="ECO:0007669"/>
    <property type="project" value="TreeGrafter"/>
</dbReference>
<feature type="compositionally biased region" description="Acidic residues" evidence="6">
    <location>
        <begin position="334"/>
        <end position="369"/>
    </location>
</feature>
<comment type="subcellular location">
    <subcellularLocation>
        <location evidence="1">Nucleus</location>
    </subcellularLocation>
</comment>
<keyword evidence="3" id="KW-0433">Leucine-rich repeat</keyword>
<dbReference type="Proteomes" id="UP000025227">
    <property type="component" value="Unplaced"/>
</dbReference>
<dbReference type="OrthoDB" id="184583at2759"/>
<dbReference type="Gene3D" id="3.80.10.10">
    <property type="entry name" value="Ribonuclease Inhibitor"/>
    <property type="match status" value="2"/>
</dbReference>
<feature type="region of interest" description="Disordered" evidence="6">
    <location>
        <begin position="326"/>
        <end position="381"/>
    </location>
</feature>
<dbReference type="InterPro" id="IPR032675">
    <property type="entry name" value="LRR_dom_sf"/>
</dbReference>
<evidence type="ECO:0000256" key="6">
    <source>
        <dbReference type="SAM" id="MobiDB-lite"/>
    </source>
</evidence>
<evidence type="ECO:0000256" key="3">
    <source>
        <dbReference type="ARBA" id="ARBA00022614"/>
    </source>
</evidence>
<evidence type="ECO:0000256" key="5">
    <source>
        <dbReference type="ARBA" id="ARBA00023242"/>
    </source>
</evidence>
<dbReference type="SMART" id="SM00368">
    <property type="entry name" value="LRR_RI"/>
    <property type="match status" value="13"/>
</dbReference>
<keyword evidence="2" id="KW-0343">GTPase activation</keyword>
<dbReference type="GO" id="GO:0006913">
    <property type="term" value="P:nucleocytoplasmic transport"/>
    <property type="evidence" value="ECO:0007669"/>
    <property type="project" value="TreeGrafter"/>
</dbReference>
<evidence type="ECO:0000313" key="8">
    <source>
        <dbReference type="WBParaSite" id="HCON_00094930-00001"/>
    </source>
</evidence>
<evidence type="ECO:0000256" key="1">
    <source>
        <dbReference type="ARBA" id="ARBA00004123"/>
    </source>
</evidence>
<dbReference type="InterPro" id="IPR001611">
    <property type="entry name" value="Leu-rich_rpt"/>
</dbReference>
<keyword evidence="4" id="KW-0677">Repeat</keyword>
<dbReference type="OMA" id="IANPRCV"/>
<proteinExistence type="predicted"/>
<dbReference type="AlphaFoldDB" id="A0A7I4YF72"/>
<dbReference type="GO" id="GO:0031267">
    <property type="term" value="F:small GTPase binding"/>
    <property type="evidence" value="ECO:0007669"/>
    <property type="project" value="TreeGrafter"/>
</dbReference>
<keyword evidence="5" id="KW-0539">Nucleus</keyword>
<accession>A0A7I4YF72</accession>
<dbReference type="CDD" id="cd00116">
    <property type="entry name" value="LRR_RI"/>
    <property type="match status" value="2"/>
</dbReference>
<dbReference type="PANTHER" id="PTHR24113:SF12">
    <property type="entry name" value="RAN GTPASE-ACTIVATING PROTEIN 1"/>
    <property type="match status" value="1"/>
</dbReference>
<dbReference type="GO" id="GO:0005829">
    <property type="term" value="C:cytosol"/>
    <property type="evidence" value="ECO:0007669"/>
    <property type="project" value="TreeGrafter"/>
</dbReference>
<dbReference type="PANTHER" id="PTHR24113">
    <property type="entry name" value="RAN GTPASE-ACTIVATING PROTEIN 1"/>
    <property type="match status" value="1"/>
</dbReference>
<dbReference type="GO" id="GO:0005634">
    <property type="term" value="C:nucleus"/>
    <property type="evidence" value="ECO:0007669"/>
    <property type="project" value="UniProtKB-SubCell"/>
</dbReference>
<keyword evidence="7" id="KW-1185">Reference proteome</keyword>
<dbReference type="SUPFAM" id="SSF52047">
    <property type="entry name" value="RNI-like"/>
    <property type="match status" value="2"/>
</dbReference>
<evidence type="ECO:0000256" key="2">
    <source>
        <dbReference type="ARBA" id="ARBA00022468"/>
    </source>
</evidence>
<dbReference type="GO" id="GO:0005096">
    <property type="term" value="F:GTPase activator activity"/>
    <property type="evidence" value="ECO:0007669"/>
    <property type="project" value="UniProtKB-KW"/>
</dbReference>
<dbReference type="InterPro" id="IPR027038">
    <property type="entry name" value="RanGap"/>
</dbReference>